<dbReference type="Proteomes" id="UP000054937">
    <property type="component" value="Unassembled WGS sequence"/>
</dbReference>
<dbReference type="GO" id="GO:0005829">
    <property type="term" value="C:cytosol"/>
    <property type="evidence" value="ECO:0007669"/>
    <property type="project" value="TreeGrafter"/>
</dbReference>
<dbReference type="OMA" id="MAEEWIT"/>
<feature type="domain" description="Protein kinase" evidence="7">
    <location>
        <begin position="1"/>
        <end position="224"/>
    </location>
</feature>
<keyword evidence="1" id="KW-0808">Transferase</keyword>
<dbReference type="PROSITE" id="PS00108">
    <property type="entry name" value="PROTEIN_KINASE_ST"/>
    <property type="match status" value="1"/>
</dbReference>
<dbReference type="GO" id="GO:0010506">
    <property type="term" value="P:regulation of autophagy"/>
    <property type="evidence" value="ECO:0007669"/>
    <property type="project" value="InterPro"/>
</dbReference>
<keyword evidence="4" id="KW-0067">ATP-binding</keyword>
<protein>
    <submittedName>
        <fullName evidence="8">Protein kinase-like domain</fullName>
    </submittedName>
</protein>
<dbReference type="EMBL" id="LDAU01000194">
    <property type="protein sequence ID" value="KRX00223.1"/>
    <property type="molecule type" value="Genomic_DNA"/>
</dbReference>
<dbReference type="InterPro" id="IPR045269">
    <property type="entry name" value="Atg1-like"/>
</dbReference>
<evidence type="ECO:0000256" key="5">
    <source>
        <dbReference type="SAM" id="Coils"/>
    </source>
</evidence>
<evidence type="ECO:0000256" key="3">
    <source>
        <dbReference type="ARBA" id="ARBA00022777"/>
    </source>
</evidence>
<dbReference type="GO" id="GO:0000045">
    <property type="term" value="P:autophagosome assembly"/>
    <property type="evidence" value="ECO:0007669"/>
    <property type="project" value="TreeGrafter"/>
</dbReference>
<dbReference type="InterPro" id="IPR008271">
    <property type="entry name" value="Ser/Thr_kinase_AS"/>
</dbReference>
<dbReference type="InterPro" id="IPR000719">
    <property type="entry name" value="Prot_kinase_dom"/>
</dbReference>
<evidence type="ECO:0000256" key="1">
    <source>
        <dbReference type="ARBA" id="ARBA00022679"/>
    </source>
</evidence>
<dbReference type="GO" id="GO:0016020">
    <property type="term" value="C:membrane"/>
    <property type="evidence" value="ECO:0007669"/>
    <property type="project" value="TreeGrafter"/>
</dbReference>
<dbReference type="SMART" id="SM00220">
    <property type="entry name" value="S_TKc"/>
    <property type="match status" value="1"/>
</dbReference>
<comment type="caution">
    <text evidence="8">The sequence shown here is derived from an EMBL/GenBank/DDBJ whole genome shotgun (WGS) entry which is preliminary data.</text>
</comment>
<feature type="compositionally biased region" description="Low complexity" evidence="6">
    <location>
        <begin position="581"/>
        <end position="599"/>
    </location>
</feature>
<dbReference type="PANTHER" id="PTHR24348:SF22">
    <property type="entry name" value="NON-SPECIFIC SERINE_THREONINE PROTEIN KINASE"/>
    <property type="match status" value="1"/>
</dbReference>
<keyword evidence="9" id="KW-1185">Reference proteome</keyword>
<keyword evidence="2" id="KW-0547">Nucleotide-binding</keyword>
<dbReference type="GO" id="GO:0004674">
    <property type="term" value="F:protein serine/threonine kinase activity"/>
    <property type="evidence" value="ECO:0007669"/>
    <property type="project" value="InterPro"/>
</dbReference>
<dbReference type="OrthoDB" id="10261027at2759"/>
<dbReference type="PANTHER" id="PTHR24348">
    <property type="entry name" value="SERINE/THREONINE-PROTEIN KINASE UNC-51-RELATED"/>
    <property type="match status" value="1"/>
</dbReference>
<dbReference type="Pfam" id="PF00069">
    <property type="entry name" value="Pkinase"/>
    <property type="match status" value="1"/>
</dbReference>
<organism evidence="8 9">
    <name type="scientific">Pseudocohnilembus persalinus</name>
    <name type="common">Ciliate</name>
    <dbReference type="NCBI Taxonomy" id="266149"/>
    <lineage>
        <taxon>Eukaryota</taxon>
        <taxon>Sar</taxon>
        <taxon>Alveolata</taxon>
        <taxon>Ciliophora</taxon>
        <taxon>Intramacronucleata</taxon>
        <taxon>Oligohymenophorea</taxon>
        <taxon>Scuticociliatia</taxon>
        <taxon>Philasterida</taxon>
        <taxon>Pseudocohnilembidae</taxon>
        <taxon>Pseudocohnilembus</taxon>
    </lineage>
</organism>
<sequence>MISNQVQTKSFQTQQQFTENNQIKQHQHKKVGDFIITDNVLGKGAYGVVKKGYHVSRPEKLKYLAETEAILFFKHILEGFKTLNAKNIIHRDIKPENILLDNGRAKISDFGFSRVLENGAEQLGYFSRLGTPLYMSPQILEAEQFSAKCDVWSSGILLYEMLYGKTPWSGKNTVQLRANIFKIELTFPQQPQRSAEIQNLIRQMLELKEEKRIDWKTIFQNPLFQTKLVDNSQMSNSNGTFSLSIEYIQNNLVQGYLDKNLNDSEKSKNGDLSAKDIENDKFYATSGLKDKVSAEEAEQNIEIAKRKLILKQNDHMQFERNMAFFFNFPIKKLIENDKKLIHYIGKSLYFREVFLLAKNQMASLQFWKNQLEQDEPIDESAKQTWNIYKSSREYRKTYQQIIDDIKHISKFYDELLEKTEQIIKGEINKLNSQIQQVQNQNDNQQYKYIEEQLQINLNFLKIVDQNFEQSKIFKKIYKSTNMQILDYLIPLISKNPDRQLLMITYYILISKNPYIEFENKDYDFNKFYEEIESSNEKILCQMIFQFMNKLDNKKQTGYSTISMQQTQKSSTIQQQKPQYQKNLQQQQNQNDKNQSNLQNPQKINVN</sequence>
<evidence type="ECO:0000256" key="4">
    <source>
        <dbReference type="ARBA" id="ARBA00022840"/>
    </source>
</evidence>
<evidence type="ECO:0000313" key="9">
    <source>
        <dbReference type="Proteomes" id="UP000054937"/>
    </source>
</evidence>
<evidence type="ECO:0000256" key="6">
    <source>
        <dbReference type="SAM" id="MobiDB-lite"/>
    </source>
</evidence>
<dbReference type="InParanoid" id="A0A0V0QDE4"/>
<accession>A0A0V0QDE4</accession>
<dbReference type="GO" id="GO:0005524">
    <property type="term" value="F:ATP binding"/>
    <property type="evidence" value="ECO:0007669"/>
    <property type="project" value="UniProtKB-KW"/>
</dbReference>
<keyword evidence="5" id="KW-0175">Coiled coil</keyword>
<feature type="coiled-coil region" evidence="5">
    <location>
        <begin position="420"/>
        <end position="447"/>
    </location>
</feature>
<gene>
    <name evidence="8" type="ORF">PPERSA_10722</name>
</gene>
<feature type="region of interest" description="Disordered" evidence="6">
    <location>
        <begin position="581"/>
        <end position="606"/>
    </location>
</feature>
<name>A0A0V0QDE4_PSEPJ</name>
<dbReference type="AlphaFoldDB" id="A0A0V0QDE4"/>
<dbReference type="GO" id="GO:0005776">
    <property type="term" value="C:autophagosome"/>
    <property type="evidence" value="ECO:0007669"/>
    <property type="project" value="TreeGrafter"/>
</dbReference>
<dbReference type="Gene3D" id="1.10.510.10">
    <property type="entry name" value="Transferase(Phosphotransferase) domain 1"/>
    <property type="match status" value="1"/>
</dbReference>
<proteinExistence type="predicted"/>
<reference evidence="8 9" key="1">
    <citation type="journal article" date="2015" name="Sci. Rep.">
        <title>Genome of the facultative scuticociliatosis pathogen Pseudocohnilembus persalinus provides insight into its virulence through horizontal gene transfer.</title>
        <authorList>
            <person name="Xiong J."/>
            <person name="Wang G."/>
            <person name="Cheng J."/>
            <person name="Tian M."/>
            <person name="Pan X."/>
            <person name="Warren A."/>
            <person name="Jiang C."/>
            <person name="Yuan D."/>
            <person name="Miao W."/>
        </authorList>
    </citation>
    <scope>NUCLEOTIDE SEQUENCE [LARGE SCALE GENOMIC DNA]</scope>
    <source>
        <strain evidence="8">36N120E</strain>
    </source>
</reference>
<evidence type="ECO:0000256" key="2">
    <source>
        <dbReference type="ARBA" id="ARBA00022741"/>
    </source>
</evidence>
<dbReference type="InterPro" id="IPR011009">
    <property type="entry name" value="Kinase-like_dom_sf"/>
</dbReference>
<evidence type="ECO:0000313" key="8">
    <source>
        <dbReference type="EMBL" id="KRX00223.1"/>
    </source>
</evidence>
<keyword evidence="3 8" id="KW-0418">Kinase</keyword>
<evidence type="ECO:0000259" key="7">
    <source>
        <dbReference type="PROSITE" id="PS50011"/>
    </source>
</evidence>
<dbReference type="GO" id="GO:0000407">
    <property type="term" value="C:phagophore assembly site"/>
    <property type="evidence" value="ECO:0007669"/>
    <property type="project" value="TreeGrafter"/>
</dbReference>
<dbReference type="PROSITE" id="PS50011">
    <property type="entry name" value="PROTEIN_KINASE_DOM"/>
    <property type="match status" value="1"/>
</dbReference>
<dbReference type="SUPFAM" id="SSF56112">
    <property type="entry name" value="Protein kinase-like (PK-like)"/>
    <property type="match status" value="1"/>
</dbReference>